<sequence>MSSVRIEIRGHDKPKTTTVIVQRSMDSLINAARNKLQLGNTKIAKIWNAVDKCEVTEEDLPDLKQGAVLIFSTKKDAIFDGRSSNKKTESNDPPVQKQSDKIKLVEYTDSDSEEDENNSSPMTSSDTDESEDEKPSSKETSVPCIECEDPACMRCEDCGDDFCTMCFRTIHMHGTRRYHKVRQFAEAKESLSSLLVTPTSNLICDRARYIPLRLELAERKSLRLLEGVIKSNAYTDRVDTTNHKNEQKRLFAQMKCIHSILCGLVVGRDYDKGRAITESTNFKVYEKFYRRVFEIGRRHKIMNPDRMRSEYGQLMYMLMDAETKHDDLGFSCINPIVTVKEYLTERGADKLLKDEHIVVATSEILSIGKSQYEVRHSIKQKEATVNHLARKYSNEKINEEEIKQCIYSISDNNAFLRESRDCCDIMIDYLKHYFSPTRVEDGFSLAISAGESGHRLTHNHERQFYYVLQSLTLWREILHNMFMLWYLCDVDLLQTRVNQYQLKDTGQGQHRVQQCPRVAKAMRSILHDVQVKVGGENWVGSSVVHLGDHNVPNAFMFIDKYGQISRILGPIVTTLRRVAELAENENLKTYVDDTFGGMDQLKKQILCDFFKSAFDGSGADNFFDAGSCIDGRLTSCWNWCQSITQKKFYSVFLLTGFVGFDGGFNHA</sequence>
<dbReference type="PANTHER" id="PTHR31560">
    <property type="entry name" value="UPF0652 PROTEIN C16A11.03C-RELATED"/>
    <property type="match status" value="1"/>
</dbReference>
<evidence type="ECO:0000313" key="5">
    <source>
        <dbReference type="Proteomes" id="UP001431209"/>
    </source>
</evidence>
<protein>
    <recommendedName>
        <fullName evidence="3">B box-type domain-containing protein</fullName>
    </recommendedName>
</protein>
<evidence type="ECO:0000256" key="1">
    <source>
        <dbReference type="PROSITE-ProRule" id="PRU00024"/>
    </source>
</evidence>
<keyword evidence="1" id="KW-0862">Zinc</keyword>
<evidence type="ECO:0000313" key="4">
    <source>
        <dbReference type="EMBL" id="KAL0479207.1"/>
    </source>
</evidence>
<dbReference type="EMBL" id="JAOPGA020000512">
    <property type="protein sequence ID" value="KAL0479207.1"/>
    <property type="molecule type" value="Genomic_DNA"/>
</dbReference>
<evidence type="ECO:0000259" key="3">
    <source>
        <dbReference type="PROSITE" id="PS50119"/>
    </source>
</evidence>
<proteinExistence type="predicted"/>
<dbReference type="Proteomes" id="UP001431209">
    <property type="component" value="Unassembled WGS sequence"/>
</dbReference>
<accession>A0AAW2YPF3</accession>
<keyword evidence="5" id="KW-1185">Reference proteome</keyword>
<dbReference type="Pfam" id="PF22586">
    <property type="entry name" value="ANCHR-like_BBOX"/>
    <property type="match status" value="1"/>
</dbReference>
<reference evidence="4 5" key="1">
    <citation type="submission" date="2024-03" db="EMBL/GenBank/DDBJ databases">
        <title>The Acrasis kona genome and developmental transcriptomes reveal deep origins of eukaryotic multicellular pathways.</title>
        <authorList>
            <person name="Sheikh S."/>
            <person name="Fu C.-J."/>
            <person name="Brown M.W."/>
            <person name="Baldauf S.L."/>
        </authorList>
    </citation>
    <scope>NUCLEOTIDE SEQUENCE [LARGE SCALE GENOMIC DNA]</scope>
    <source>
        <strain evidence="4 5">ATCC MYA-3509</strain>
    </source>
</reference>
<dbReference type="InterPro" id="IPR018553">
    <property type="entry name" value="E2_Ub-conjug_enz"/>
</dbReference>
<dbReference type="InterPro" id="IPR057668">
    <property type="entry name" value="E2_Ub-conjug_enz_C"/>
</dbReference>
<name>A0AAW2YPF3_9EUKA</name>
<gene>
    <name evidence="4" type="ORF">AKO1_008039</name>
</gene>
<feature type="compositionally biased region" description="Acidic residues" evidence="2">
    <location>
        <begin position="108"/>
        <end position="117"/>
    </location>
</feature>
<keyword evidence="1" id="KW-0479">Metal-binding</keyword>
<dbReference type="PANTHER" id="PTHR31560:SF0">
    <property type="entry name" value="UPF0652 PROTEIN C22H10.08"/>
    <property type="match status" value="1"/>
</dbReference>
<dbReference type="AlphaFoldDB" id="A0AAW2YPF3"/>
<dbReference type="GO" id="GO:0008270">
    <property type="term" value="F:zinc ion binding"/>
    <property type="evidence" value="ECO:0007669"/>
    <property type="project" value="UniProtKB-KW"/>
</dbReference>
<feature type="domain" description="B box-type" evidence="3">
    <location>
        <begin position="139"/>
        <end position="184"/>
    </location>
</feature>
<comment type="caution">
    <text evidence="4">The sequence shown here is derived from an EMBL/GenBank/DDBJ whole genome shotgun (WGS) entry which is preliminary data.</text>
</comment>
<dbReference type="SUPFAM" id="SSF57845">
    <property type="entry name" value="B-box zinc-binding domain"/>
    <property type="match status" value="1"/>
</dbReference>
<dbReference type="Pfam" id="PF09418">
    <property type="entry name" value="DUF2009"/>
    <property type="match status" value="1"/>
</dbReference>
<keyword evidence="1" id="KW-0863">Zinc-finger</keyword>
<evidence type="ECO:0000256" key="2">
    <source>
        <dbReference type="SAM" id="MobiDB-lite"/>
    </source>
</evidence>
<dbReference type="PROSITE" id="PS50119">
    <property type="entry name" value="ZF_BBOX"/>
    <property type="match status" value="1"/>
</dbReference>
<organism evidence="4 5">
    <name type="scientific">Acrasis kona</name>
    <dbReference type="NCBI Taxonomy" id="1008807"/>
    <lineage>
        <taxon>Eukaryota</taxon>
        <taxon>Discoba</taxon>
        <taxon>Heterolobosea</taxon>
        <taxon>Tetramitia</taxon>
        <taxon>Eutetramitia</taxon>
        <taxon>Acrasidae</taxon>
        <taxon>Acrasis</taxon>
    </lineage>
</organism>
<feature type="region of interest" description="Disordered" evidence="2">
    <location>
        <begin position="81"/>
        <end position="142"/>
    </location>
</feature>
<dbReference type="InterPro" id="IPR000315">
    <property type="entry name" value="Znf_B-box"/>
</dbReference>